<name>A0ABR3FXX3_9AGAR</name>
<dbReference type="InterPro" id="IPR003165">
    <property type="entry name" value="Piwi"/>
</dbReference>
<dbReference type="InterPro" id="IPR036085">
    <property type="entry name" value="PAZ_dom_sf"/>
</dbReference>
<dbReference type="Gene3D" id="3.30.420.10">
    <property type="entry name" value="Ribonuclease H-like superfamily/Ribonuclease H"/>
    <property type="match status" value="1"/>
</dbReference>
<evidence type="ECO:0000313" key="3">
    <source>
        <dbReference type="Proteomes" id="UP001465976"/>
    </source>
</evidence>
<dbReference type="InterPro" id="IPR003100">
    <property type="entry name" value="PAZ_dom"/>
</dbReference>
<reference evidence="2 3" key="1">
    <citation type="submission" date="2024-02" db="EMBL/GenBank/DDBJ databases">
        <title>A draft genome for the cacao thread blight pathogen Marasmius crinis-equi.</title>
        <authorList>
            <person name="Cohen S.P."/>
            <person name="Baruah I.K."/>
            <person name="Amoako-Attah I."/>
            <person name="Bukari Y."/>
            <person name="Meinhardt L.W."/>
            <person name="Bailey B.A."/>
        </authorList>
    </citation>
    <scope>NUCLEOTIDE SEQUENCE [LARGE SCALE GENOMIC DNA]</scope>
    <source>
        <strain evidence="2 3">GH-76</strain>
    </source>
</reference>
<dbReference type="SMART" id="SM01163">
    <property type="entry name" value="DUF1785"/>
    <property type="match status" value="1"/>
</dbReference>
<accession>A0ABR3FXX3</accession>
<dbReference type="Pfam" id="PF02171">
    <property type="entry name" value="Piwi"/>
    <property type="match status" value="1"/>
</dbReference>
<feature type="domain" description="Piwi" evidence="1">
    <location>
        <begin position="479"/>
        <end position="782"/>
    </location>
</feature>
<dbReference type="InterPro" id="IPR014811">
    <property type="entry name" value="ArgoL1"/>
</dbReference>
<proteinExistence type="predicted"/>
<evidence type="ECO:0000313" key="2">
    <source>
        <dbReference type="EMBL" id="KAL0580200.1"/>
    </source>
</evidence>
<gene>
    <name evidence="2" type="ORF">V5O48_001793</name>
</gene>
<dbReference type="SUPFAM" id="SSF53098">
    <property type="entry name" value="Ribonuclease H-like"/>
    <property type="match status" value="1"/>
</dbReference>
<keyword evidence="3" id="KW-1185">Reference proteome</keyword>
<dbReference type="Pfam" id="PF02170">
    <property type="entry name" value="PAZ"/>
    <property type="match status" value="1"/>
</dbReference>
<dbReference type="Pfam" id="PF08699">
    <property type="entry name" value="ArgoL1"/>
    <property type="match status" value="1"/>
</dbReference>
<dbReference type="SUPFAM" id="SSF101690">
    <property type="entry name" value="PAZ domain"/>
    <property type="match status" value="1"/>
</dbReference>
<organism evidence="2 3">
    <name type="scientific">Marasmius crinis-equi</name>
    <dbReference type="NCBI Taxonomy" id="585013"/>
    <lineage>
        <taxon>Eukaryota</taxon>
        <taxon>Fungi</taxon>
        <taxon>Dikarya</taxon>
        <taxon>Basidiomycota</taxon>
        <taxon>Agaricomycotina</taxon>
        <taxon>Agaricomycetes</taxon>
        <taxon>Agaricomycetidae</taxon>
        <taxon>Agaricales</taxon>
        <taxon>Marasmiineae</taxon>
        <taxon>Marasmiaceae</taxon>
        <taxon>Marasmius</taxon>
    </lineage>
</organism>
<dbReference type="Gene3D" id="2.170.260.10">
    <property type="entry name" value="paz domain"/>
    <property type="match status" value="1"/>
</dbReference>
<dbReference type="SMART" id="SM00950">
    <property type="entry name" value="Piwi"/>
    <property type="match status" value="1"/>
</dbReference>
<dbReference type="PANTHER" id="PTHR22891">
    <property type="entry name" value="EUKARYOTIC TRANSLATION INITIATION FACTOR 2C"/>
    <property type="match status" value="1"/>
</dbReference>
<dbReference type="EMBL" id="JBAHYK010000036">
    <property type="protein sequence ID" value="KAL0580200.1"/>
    <property type="molecule type" value="Genomic_DNA"/>
</dbReference>
<dbReference type="InterPro" id="IPR036397">
    <property type="entry name" value="RNaseH_sf"/>
</dbReference>
<sequence>MVSYFTKSSRRISNTIIDLVDFFPEVRDFARRQEIVRKLHTTVAPYMFRGLPIYDGKRLMYVPEELQLEGTSQHFSVSLTNAPYTEGGRGCYQVRLEKTAGLPVRPARLVNLIQSNSDRSLAEVSPEINLLQLLIRQHPNERHPHNARAYFSDTEKKPIKGGLELWRGFFHSVRPTIGRMLVNIDTTMTAVYQAGALTDVAVKYLDIQNARNLSLSRNSPSFIKLERFLRNVKIIVDTTKRTKVIRGLEPNADAFAFTDRDGQQLTVGQYLQRTYNIQLRYRGIVGVRLSGARADHAEILPLELCNVKEGQLYRRKLSDEATAEAVSFSSLKPDQRLSRIMNKGPLESYTTSQYIRQSQMAIDPRPLTVEGRLLTTPNVMFSRNRAANVRNGNGAWNVMQQAFQDPVPLDSWAAVSFVDSIRRDALTDKMLELADCCGKLGMSVKEPIAIREGNAVNPEAVLNDIFRDARNKQKEATLLIVVVLPQSAGALRARIKYWSDVVRGVRTQCVRQEKFWKSNNQYWNNIALKLNARLGGSNFAVDSEAMTGFRRAPSMVMGADVGHPGPGVARPSVASLVWSTDAYATRYSATSRLQHPRLEAIEDLEEMAEIAILDFMRMNNDTPPKRIFFFRDGVSEGEFDRVSQVEIQAIRAVWLKRKVPDPPKLTYLIVGKRHHIAFFPDANSPMNDGKGNCKAGFVSESDLRNPFSKADFYLQSHSALIGTSRSSHYTLLLNEVEVPTQKLQELAFSLCHVYAKATRSVSIPAPVYYADLACQRLAFHFRADSALNLSDSASVTSDSEAFDLDAWKSEFAHINANLARTMYFL</sequence>
<dbReference type="Gene3D" id="3.40.50.2300">
    <property type="match status" value="1"/>
</dbReference>
<evidence type="ECO:0000259" key="1">
    <source>
        <dbReference type="PROSITE" id="PS50822"/>
    </source>
</evidence>
<dbReference type="Proteomes" id="UP001465976">
    <property type="component" value="Unassembled WGS sequence"/>
</dbReference>
<dbReference type="InterPro" id="IPR012337">
    <property type="entry name" value="RNaseH-like_sf"/>
</dbReference>
<dbReference type="PROSITE" id="PS50822">
    <property type="entry name" value="PIWI"/>
    <property type="match status" value="1"/>
</dbReference>
<protein>
    <recommendedName>
        <fullName evidence="1">Piwi domain-containing protein</fullName>
    </recommendedName>
</protein>
<dbReference type="CDD" id="cd02846">
    <property type="entry name" value="PAZ_argonaute_like"/>
    <property type="match status" value="1"/>
</dbReference>
<comment type="caution">
    <text evidence="2">The sequence shown here is derived from an EMBL/GenBank/DDBJ whole genome shotgun (WGS) entry which is preliminary data.</text>
</comment>